<proteinExistence type="predicted"/>
<comment type="caution">
    <text evidence="1">The sequence shown here is derived from an EMBL/GenBank/DDBJ whole genome shotgun (WGS) entry which is preliminary data.</text>
</comment>
<evidence type="ECO:0000313" key="2">
    <source>
        <dbReference type="Proteomes" id="UP000263489"/>
    </source>
</evidence>
<evidence type="ECO:0008006" key="3">
    <source>
        <dbReference type="Google" id="ProtNLM"/>
    </source>
</evidence>
<dbReference type="EMBL" id="DNNA01000244">
    <property type="protein sequence ID" value="HBC35649.1"/>
    <property type="molecule type" value="Genomic_DNA"/>
</dbReference>
<feature type="non-terminal residue" evidence="1">
    <location>
        <position position="89"/>
    </location>
</feature>
<accession>A0A352IW16</accession>
<gene>
    <name evidence="1" type="ORF">DC045_15355</name>
</gene>
<reference evidence="1 2" key="1">
    <citation type="journal article" date="2018" name="Nat. Biotechnol.">
        <title>A standardized bacterial taxonomy based on genome phylogeny substantially revises the tree of life.</title>
        <authorList>
            <person name="Parks D.H."/>
            <person name="Chuvochina M."/>
            <person name="Waite D.W."/>
            <person name="Rinke C."/>
            <person name="Skarshewski A."/>
            <person name="Chaumeil P.A."/>
            <person name="Hugenholtz P."/>
        </authorList>
    </citation>
    <scope>NUCLEOTIDE SEQUENCE [LARGE SCALE GENOMIC DNA]</scope>
    <source>
        <strain evidence="1">UBA9380</strain>
    </source>
</reference>
<dbReference type="InterPro" id="IPR027417">
    <property type="entry name" value="P-loop_NTPase"/>
</dbReference>
<protein>
    <recommendedName>
        <fullName evidence="3">BREX system P-loop protein BrxC</fullName>
    </recommendedName>
</protein>
<sequence>MTIKDLFFKPLDRSINGVVKADQSDDATVWQELEEYVVTNELEKHFRDFFESYSTDLKDPSIPNRVGIWISGFFGSGKSHFLKALSYLM</sequence>
<dbReference type="Proteomes" id="UP000263489">
    <property type="component" value="Unassembled WGS sequence"/>
</dbReference>
<name>A0A352IW16_9GAMM</name>
<dbReference type="AlphaFoldDB" id="A0A352IW16"/>
<dbReference type="SUPFAM" id="SSF52540">
    <property type="entry name" value="P-loop containing nucleoside triphosphate hydrolases"/>
    <property type="match status" value="1"/>
</dbReference>
<organism evidence="1 2">
    <name type="scientific">Marinobacter adhaerens</name>
    <dbReference type="NCBI Taxonomy" id="1033846"/>
    <lineage>
        <taxon>Bacteria</taxon>
        <taxon>Pseudomonadati</taxon>
        <taxon>Pseudomonadota</taxon>
        <taxon>Gammaproteobacteria</taxon>
        <taxon>Pseudomonadales</taxon>
        <taxon>Marinobacteraceae</taxon>
        <taxon>Marinobacter</taxon>
    </lineage>
</organism>
<evidence type="ECO:0000313" key="1">
    <source>
        <dbReference type="EMBL" id="HBC35649.1"/>
    </source>
</evidence>